<evidence type="ECO:0000256" key="1">
    <source>
        <dbReference type="ARBA" id="ARBA00004123"/>
    </source>
</evidence>
<keyword evidence="5" id="KW-0805">Transcription regulation</keyword>
<dbReference type="RefSeq" id="XP_006823107.1">
    <property type="nucleotide sequence ID" value="XM_006823044.1"/>
</dbReference>
<dbReference type="EC" id="2.3.1.48" evidence="2"/>
<keyword evidence="3" id="KW-0808">Transferase</keyword>
<dbReference type="InterPro" id="IPR001487">
    <property type="entry name" value="Bromodomain"/>
</dbReference>
<evidence type="ECO:0000256" key="11">
    <source>
        <dbReference type="SAM" id="MobiDB-lite"/>
    </source>
</evidence>
<keyword evidence="13" id="KW-1185">Reference proteome</keyword>
<dbReference type="Proteomes" id="UP000694865">
    <property type="component" value="Unplaced"/>
</dbReference>
<dbReference type="CDD" id="cd15802">
    <property type="entry name" value="RING_CBP-p300"/>
    <property type="match status" value="1"/>
</dbReference>
<evidence type="ECO:0000256" key="2">
    <source>
        <dbReference type="ARBA" id="ARBA00013184"/>
    </source>
</evidence>
<feature type="region of interest" description="Disordered" evidence="11">
    <location>
        <begin position="1"/>
        <end position="26"/>
    </location>
</feature>
<dbReference type="PROSITE" id="PS00633">
    <property type="entry name" value="BROMODOMAIN_1"/>
    <property type="match status" value="1"/>
</dbReference>
<evidence type="ECO:0000256" key="4">
    <source>
        <dbReference type="ARBA" id="ARBA00022853"/>
    </source>
</evidence>
<dbReference type="Pfam" id="PF00439">
    <property type="entry name" value="Bromodomain"/>
    <property type="match status" value="1"/>
</dbReference>
<dbReference type="PROSITE" id="PS50014">
    <property type="entry name" value="BROMODOMAIN_2"/>
    <property type="match status" value="1"/>
</dbReference>
<organism evidence="13 14">
    <name type="scientific">Saccoglossus kowalevskii</name>
    <name type="common">Acorn worm</name>
    <dbReference type="NCBI Taxonomy" id="10224"/>
    <lineage>
        <taxon>Eukaryota</taxon>
        <taxon>Metazoa</taxon>
        <taxon>Hemichordata</taxon>
        <taxon>Enteropneusta</taxon>
        <taxon>Harrimaniidae</taxon>
        <taxon>Saccoglossus</taxon>
    </lineage>
</organism>
<evidence type="ECO:0000313" key="13">
    <source>
        <dbReference type="Proteomes" id="UP000694865"/>
    </source>
</evidence>
<dbReference type="SMART" id="SM01140">
    <property type="entry name" value="Drf_GBD"/>
    <property type="match status" value="1"/>
</dbReference>
<evidence type="ECO:0000313" key="14">
    <source>
        <dbReference type="RefSeq" id="XP_006823107.1"/>
    </source>
</evidence>
<dbReference type="InterPro" id="IPR011989">
    <property type="entry name" value="ARM-like"/>
</dbReference>
<name>A0ABM0MSW6_SACKO</name>
<dbReference type="InterPro" id="IPR018359">
    <property type="entry name" value="Bromodomain_CS"/>
</dbReference>
<protein>
    <recommendedName>
        <fullName evidence="2">histone acetyltransferase</fullName>
        <ecNumber evidence="2">2.3.1.48</ecNumber>
    </recommendedName>
</protein>
<dbReference type="Gene3D" id="2.10.110.40">
    <property type="match status" value="1"/>
</dbReference>
<dbReference type="Gene3D" id="1.20.920.10">
    <property type="entry name" value="Bromodomain-like"/>
    <property type="match status" value="1"/>
</dbReference>
<evidence type="ECO:0000256" key="7">
    <source>
        <dbReference type="ARBA" id="ARBA00023163"/>
    </source>
</evidence>
<feature type="compositionally biased region" description="Basic and acidic residues" evidence="11">
    <location>
        <begin position="1"/>
        <end position="14"/>
    </location>
</feature>
<evidence type="ECO:0000256" key="6">
    <source>
        <dbReference type="ARBA" id="ARBA00023117"/>
    </source>
</evidence>
<keyword evidence="8" id="KW-0539">Nucleus</keyword>
<dbReference type="InterPro" id="IPR013178">
    <property type="entry name" value="Histone_AcTrfase_Rtt109/CBP"/>
</dbReference>
<comment type="catalytic activity">
    <reaction evidence="9">
        <text>L-lysyl-[protein] + acetyl-CoA = N(6)-acetyl-L-lysyl-[protein] + CoA + H(+)</text>
        <dbReference type="Rhea" id="RHEA:45948"/>
        <dbReference type="Rhea" id="RHEA-COMP:9752"/>
        <dbReference type="Rhea" id="RHEA-COMP:10731"/>
        <dbReference type="ChEBI" id="CHEBI:15378"/>
        <dbReference type="ChEBI" id="CHEBI:29969"/>
        <dbReference type="ChEBI" id="CHEBI:57287"/>
        <dbReference type="ChEBI" id="CHEBI:57288"/>
        <dbReference type="ChEBI" id="CHEBI:61930"/>
        <dbReference type="EC" id="2.3.1.48"/>
    </reaction>
</comment>
<keyword evidence="7" id="KW-0804">Transcription</keyword>
<dbReference type="PANTHER" id="PTHR13808:SF1">
    <property type="entry name" value="HISTONE ACETYLTRANSFERASE"/>
    <property type="match status" value="1"/>
</dbReference>
<accession>A0ABM0MSW6</accession>
<proteinExistence type="predicted"/>
<evidence type="ECO:0000259" key="12">
    <source>
        <dbReference type="PROSITE" id="PS50014"/>
    </source>
</evidence>
<keyword evidence="4" id="KW-0156">Chromatin regulator</keyword>
<keyword evidence="6 10" id="KW-0103">Bromodomain</keyword>
<dbReference type="InterPro" id="IPR038547">
    <property type="entry name" value="RING_CBP-p300_sf"/>
</dbReference>
<dbReference type="SUPFAM" id="SSF48371">
    <property type="entry name" value="ARM repeat"/>
    <property type="match status" value="1"/>
</dbReference>
<evidence type="ECO:0000256" key="8">
    <source>
        <dbReference type="ARBA" id="ARBA00023242"/>
    </source>
</evidence>
<feature type="domain" description="Bromo" evidence="12">
    <location>
        <begin position="136"/>
        <end position="208"/>
    </location>
</feature>
<dbReference type="SMART" id="SM00297">
    <property type="entry name" value="BROMO"/>
    <property type="match status" value="1"/>
</dbReference>
<feature type="non-terminal residue" evidence="14">
    <location>
        <position position="303"/>
    </location>
</feature>
<dbReference type="PANTHER" id="PTHR13808">
    <property type="entry name" value="CBP/P300-RELATED"/>
    <property type="match status" value="1"/>
</dbReference>
<reference evidence="14" key="1">
    <citation type="submission" date="2025-08" db="UniProtKB">
        <authorList>
            <consortium name="RefSeq"/>
        </authorList>
    </citation>
    <scope>IDENTIFICATION</scope>
    <source>
        <tissue evidence="14">Testes</tissue>
    </source>
</reference>
<dbReference type="Gene3D" id="1.25.10.10">
    <property type="entry name" value="Leucine-rich Repeat Variant"/>
    <property type="match status" value="1"/>
</dbReference>
<dbReference type="Pfam" id="PF06001">
    <property type="entry name" value="RING_CBP-p300"/>
    <property type="match status" value="1"/>
</dbReference>
<dbReference type="InterPro" id="IPR036427">
    <property type="entry name" value="Bromodomain-like_sf"/>
</dbReference>
<dbReference type="PRINTS" id="PR00503">
    <property type="entry name" value="BROMODOMAIN"/>
</dbReference>
<dbReference type="SUPFAM" id="SSF47370">
    <property type="entry name" value="Bromodomain"/>
    <property type="match status" value="1"/>
</dbReference>
<gene>
    <name evidence="14" type="primary">LOC102802447</name>
</gene>
<evidence type="ECO:0000256" key="5">
    <source>
        <dbReference type="ARBA" id="ARBA00023015"/>
    </source>
</evidence>
<evidence type="ECO:0000256" key="10">
    <source>
        <dbReference type="PROSITE-ProRule" id="PRU00035"/>
    </source>
</evidence>
<dbReference type="InterPro" id="IPR010303">
    <property type="entry name" value="RING_CBP-p300"/>
</dbReference>
<dbReference type="InterPro" id="IPR010473">
    <property type="entry name" value="GTPase-bd"/>
</dbReference>
<dbReference type="InterPro" id="IPR016024">
    <property type="entry name" value="ARM-type_fold"/>
</dbReference>
<dbReference type="Pfam" id="PF06371">
    <property type="entry name" value="Drf_GBD"/>
    <property type="match status" value="1"/>
</dbReference>
<comment type="subcellular location">
    <subcellularLocation>
        <location evidence="1">Nucleus</location>
    </subcellularLocation>
</comment>
<dbReference type="CDD" id="cd05495">
    <property type="entry name" value="Bromo_cbp_like"/>
    <property type="match status" value="1"/>
</dbReference>
<evidence type="ECO:0000256" key="3">
    <source>
        <dbReference type="ARBA" id="ARBA00022679"/>
    </source>
</evidence>
<sequence length="303" mass="35422">MMGSDHSTHRELKVSELNTKTPMPETTELEKRFTKVLASMDLPPDKAKVLKSYEDEKKWELICDQEKVVAKETPGYYIDKIKKLIDPAGTTKRQRKKLIDHSTQIVRELEISLRTNHIQPDELRQALMPTLEKLYKQDPESLPFRQPVDPSFLQIPDYFQIVTNPIDLSTIKRKLDTGQYQDPWQYVDDVWLMFENAWLYNRKTSRVYKYCSKLAEVFEQEIDPVMQSLGYCCGRKYVFQPQVLCCYGKQLCTIARDSIYWSYQNSSRSLGLLSDRYHYCEKCFGEIPGENVTLGDDPSQPTT</sequence>
<evidence type="ECO:0000256" key="9">
    <source>
        <dbReference type="ARBA" id="ARBA00048017"/>
    </source>
</evidence>
<dbReference type="GeneID" id="102802447"/>